<dbReference type="InterPro" id="IPR020846">
    <property type="entry name" value="MFS_dom"/>
</dbReference>
<feature type="transmembrane region" description="Helical" evidence="7">
    <location>
        <begin position="405"/>
        <end position="426"/>
    </location>
</feature>
<evidence type="ECO:0000256" key="3">
    <source>
        <dbReference type="ARBA" id="ARBA00022692"/>
    </source>
</evidence>
<feature type="transmembrane region" description="Helical" evidence="7">
    <location>
        <begin position="245"/>
        <end position="269"/>
    </location>
</feature>
<feature type="domain" description="Major facilitator superfamily (MFS) profile" evidence="8">
    <location>
        <begin position="74"/>
        <end position="668"/>
    </location>
</feature>
<evidence type="ECO:0000313" key="9">
    <source>
        <dbReference type="EMBL" id="KAL2912472.1"/>
    </source>
</evidence>
<dbReference type="SUPFAM" id="SSF103473">
    <property type="entry name" value="MFS general substrate transporter"/>
    <property type="match status" value="1"/>
</dbReference>
<sequence>MPQTHADQTTGLSETTPLLAGETSPRLESHSRRDSLVLAVEAAARSRTNSHSRALSQTRTNSHTHAPTSLPFRQMFMICLVTFVEPVQFGILFPFVYFMVRDFGVAGDDRDLGFYVGMLASSFCIAQLFTSLPWGWMSDRAGRRPVILIGLVGNAITCALFGMSETYTFALVMRTLCGLLNGNIGVIKSMLGEITDATNRGIAFAYWESAFGIGTIVGPILGGFLVDPVGQFPGIFGGCELLRKFPYLFPCLVSSAISLLGALIGYWYLAETLKRPQLEKRMSWLDASSAPRRLSELDLLLPETLDIEFPETVPEEDGGAGETPGASGCNGGRGSQARSSEATLAGPNGGVAGSGTAPVSALQTHARMHTGDTPNSALSPAASPARAAATSQQSVSRRARPQPRIADVLTPNVVLCIASYAVWSFLQVLYEEIYALFVATPVSAGGLGFTSFEMGIVLSLVGVIQVIGQLVLYPMAEHKWGYVGTFRVASAIMIVFSVLLPFVGDLAQALTGQHGGSGAIGVTPGPHFPGTVFIGGGDGGGFGHGSGPGGNVTIEPVYSPEQKAWVFGALMFVLAGRNVGCVIGFIAVMILVNDSAPGQHTLGTVHGFGQLAASFVRSVGPALGGTLWSWSLSNGLAFPFDFHFTLFMTAVIAVASFVISYFARHGPDAGAGSERGQREDASTDALAA</sequence>
<feature type="compositionally biased region" description="Low complexity" evidence="6">
    <location>
        <begin position="376"/>
        <end position="394"/>
    </location>
</feature>
<evidence type="ECO:0000256" key="2">
    <source>
        <dbReference type="ARBA" id="ARBA00022448"/>
    </source>
</evidence>
<feature type="compositionally biased region" description="Basic and acidic residues" evidence="6">
    <location>
        <begin position="25"/>
        <end position="35"/>
    </location>
</feature>
<dbReference type="PANTHER" id="PTHR23504:SF15">
    <property type="entry name" value="MAJOR FACILITATOR SUPERFAMILY (MFS) PROFILE DOMAIN-CONTAINING PROTEIN"/>
    <property type="match status" value="1"/>
</dbReference>
<evidence type="ECO:0000256" key="4">
    <source>
        <dbReference type="ARBA" id="ARBA00022989"/>
    </source>
</evidence>
<dbReference type="CDD" id="cd17330">
    <property type="entry name" value="MFS_SLC46_TetA_like"/>
    <property type="match status" value="1"/>
</dbReference>
<evidence type="ECO:0000256" key="5">
    <source>
        <dbReference type="ARBA" id="ARBA00023136"/>
    </source>
</evidence>
<evidence type="ECO:0000259" key="8">
    <source>
        <dbReference type="PROSITE" id="PS50850"/>
    </source>
</evidence>
<dbReference type="Pfam" id="PF07690">
    <property type="entry name" value="MFS_1"/>
    <property type="match status" value="1"/>
</dbReference>
<dbReference type="InterPro" id="IPR036259">
    <property type="entry name" value="MFS_trans_sf"/>
</dbReference>
<dbReference type="Proteomes" id="UP001527925">
    <property type="component" value="Unassembled WGS sequence"/>
</dbReference>
<feature type="transmembrane region" description="Helical" evidence="7">
    <location>
        <begin position="564"/>
        <end position="592"/>
    </location>
</feature>
<keyword evidence="2" id="KW-0813">Transport</keyword>
<protein>
    <recommendedName>
        <fullName evidence="8">Major facilitator superfamily (MFS) profile domain-containing protein</fullName>
    </recommendedName>
</protein>
<feature type="transmembrane region" description="Helical" evidence="7">
    <location>
        <begin position="146"/>
        <end position="163"/>
    </location>
</feature>
<feature type="transmembrane region" description="Helical" evidence="7">
    <location>
        <begin position="203"/>
        <end position="225"/>
    </location>
</feature>
<dbReference type="PRINTS" id="PR01035">
    <property type="entry name" value="TCRTETA"/>
</dbReference>
<evidence type="ECO:0000313" key="10">
    <source>
        <dbReference type="Proteomes" id="UP001527925"/>
    </source>
</evidence>
<evidence type="ECO:0000256" key="7">
    <source>
        <dbReference type="SAM" id="Phobius"/>
    </source>
</evidence>
<keyword evidence="3 7" id="KW-0812">Transmembrane</keyword>
<feature type="region of interest" description="Disordered" evidence="6">
    <location>
        <begin position="669"/>
        <end position="688"/>
    </location>
</feature>
<feature type="region of interest" description="Disordered" evidence="6">
    <location>
        <begin position="1"/>
        <end position="66"/>
    </location>
</feature>
<proteinExistence type="predicted"/>
<feature type="compositionally biased region" description="Polar residues" evidence="6">
    <location>
        <begin position="1"/>
        <end position="16"/>
    </location>
</feature>
<gene>
    <name evidence="9" type="ORF">HK105_208044</name>
</gene>
<feature type="region of interest" description="Disordered" evidence="6">
    <location>
        <begin position="311"/>
        <end position="401"/>
    </location>
</feature>
<keyword evidence="4 7" id="KW-1133">Transmembrane helix</keyword>
<evidence type="ECO:0000256" key="1">
    <source>
        <dbReference type="ARBA" id="ARBA00004141"/>
    </source>
</evidence>
<comment type="subcellular location">
    <subcellularLocation>
        <location evidence="1">Membrane</location>
        <topology evidence="1">Multi-pass membrane protein</topology>
    </subcellularLocation>
</comment>
<keyword evidence="5 7" id="KW-0472">Membrane</keyword>
<dbReference type="PROSITE" id="PS50850">
    <property type="entry name" value="MFS"/>
    <property type="match status" value="1"/>
</dbReference>
<feature type="transmembrane region" description="Helical" evidence="7">
    <location>
        <begin position="482"/>
        <end position="503"/>
    </location>
</feature>
<keyword evidence="10" id="KW-1185">Reference proteome</keyword>
<dbReference type="InterPro" id="IPR011701">
    <property type="entry name" value="MFS"/>
</dbReference>
<organism evidence="9 10">
    <name type="scientific">Polyrhizophydium stewartii</name>
    <dbReference type="NCBI Taxonomy" id="2732419"/>
    <lineage>
        <taxon>Eukaryota</taxon>
        <taxon>Fungi</taxon>
        <taxon>Fungi incertae sedis</taxon>
        <taxon>Chytridiomycota</taxon>
        <taxon>Chytridiomycota incertae sedis</taxon>
        <taxon>Chytridiomycetes</taxon>
        <taxon>Rhizophydiales</taxon>
        <taxon>Rhizophydiales incertae sedis</taxon>
        <taxon>Polyrhizophydium</taxon>
    </lineage>
</organism>
<dbReference type="InterPro" id="IPR001958">
    <property type="entry name" value="Tet-R_TetA/multi-R_MdtG-like"/>
</dbReference>
<feature type="transmembrane region" description="Helical" evidence="7">
    <location>
        <begin position="112"/>
        <end position="134"/>
    </location>
</feature>
<reference evidence="9 10" key="1">
    <citation type="submission" date="2023-09" db="EMBL/GenBank/DDBJ databases">
        <title>Pangenome analysis of Batrachochytrium dendrobatidis and related Chytrids.</title>
        <authorList>
            <person name="Yacoub M.N."/>
            <person name="Stajich J.E."/>
            <person name="James T.Y."/>
        </authorList>
    </citation>
    <scope>NUCLEOTIDE SEQUENCE [LARGE SCALE GENOMIC DNA]</scope>
    <source>
        <strain evidence="9 10">JEL0888</strain>
    </source>
</reference>
<comment type="caution">
    <text evidence="9">The sequence shown here is derived from an EMBL/GenBank/DDBJ whole genome shotgun (WGS) entry which is preliminary data.</text>
</comment>
<feature type="transmembrane region" description="Helical" evidence="7">
    <location>
        <begin position="642"/>
        <end position="663"/>
    </location>
</feature>
<dbReference type="Gene3D" id="1.20.1250.20">
    <property type="entry name" value="MFS general substrate transporter like domains"/>
    <property type="match status" value="1"/>
</dbReference>
<feature type="transmembrane region" description="Helical" evidence="7">
    <location>
        <begin position="169"/>
        <end position="191"/>
    </location>
</feature>
<evidence type="ECO:0000256" key="6">
    <source>
        <dbReference type="SAM" id="MobiDB-lite"/>
    </source>
</evidence>
<dbReference type="EMBL" id="JADGIZ020000064">
    <property type="protein sequence ID" value="KAL2912472.1"/>
    <property type="molecule type" value="Genomic_DNA"/>
</dbReference>
<feature type="transmembrane region" description="Helical" evidence="7">
    <location>
        <begin position="75"/>
        <end position="100"/>
    </location>
</feature>
<accession>A0ABR4MYW0</accession>
<feature type="transmembrane region" description="Helical" evidence="7">
    <location>
        <begin position="456"/>
        <end position="476"/>
    </location>
</feature>
<name>A0ABR4MYW0_9FUNG</name>
<feature type="compositionally biased region" description="Polar residues" evidence="6">
    <location>
        <begin position="46"/>
        <end position="66"/>
    </location>
</feature>
<dbReference type="PANTHER" id="PTHR23504">
    <property type="entry name" value="MAJOR FACILITATOR SUPERFAMILY DOMAIN-CONTAINING PROTEIN 10"/>
    <property type="match status" value="1"/>
</dbReference>